<dbReference type="PANTHER" id="PTHR10642">
    <property type="entry name" value="RIBONUCLEASE H1"/>
    <property type="match status" value="1"/>
</dbReference>
<dbReference type="SUPFAM" id="SSF53098">
    <property type="entry name" value="Ribonuclease H-like"/>
    <property type="match status" value="1"/>
</dbReference>
<evidence type="ECO:0000256" key="3">
    <source>
        <dbReference type="ARBA" id="ARBA00012180"/>
    </source>
</evidence>
<dbReference type="EC" id="3.1.26.4" evidence="3"/>
<evidence type="ECO:0000259" key="8">
    <source>
        <dbReference type="PROSITE" id="PS50879"/>
    </source>
</evidence>
<dbReference type="Gene3D" id="3.30.420.10">
    <property type="entry name" value="Ribonuclease H-like superfamily/Ribonuclease H"/>
    <property type="match status" value="1"/>
</dbReference>
<evidence type="ECO:0000256" key="2">
    <source>
        <dbReference type="ARBA" id="ARBA00005300"/>
    </source>
</evidence>
<dbReference type="Pfam" id="PF00075">
    <property type="entry name" value="RNase_H"/>
    <property type="match status" value="1"/>
</dbReference>
<comment type="catalytic activity">
    <reaction evidence="1">
        <text>Endonucleolytic cleavage to 5'-phosphomonoester.</text>
        <dbReference type="EC" id="3.1.26.4"/>
    </reaction>
</comment>
<dbReference type="GO" id="GO:0046872">
    <property type="term" value="F:metal ion binding"/>
    <property type="evidence" value="ECO:0007669"/>
    <property type="project" value="UniProtKB-KW"/>
</dbReference>
<dbReference type="GO" id="GO:0043137">
    <property type="term" value="P:DNA replication, removal of RNA primer"/>
    <property type="evidence" value="ECO:0007669"/>
    <property type="project" value="TreeGrafter"/>
</dbReference>
<sequence>MEASLLRSDGTEAADVSFGDKNKKECYSPTYRQSYYKTFDKNGRLEIFVAGACPRHGLPGAKGGVGVWAGDGVRHPFNLSRRLNVGHQSRNRAKLMAAYEGLRLAKEMGSVMKVRLFTHSQLIYYGLRSYVYEWEENGWQTDDHRPVENCDLWKSLLKISRQFNECVIQYSPKNTLHGLRMAEKLARQGANL</sequence>
<evidence type="ECO:0000256" key="6">
    <source>
        <dbReference type="ARBA" id="ARBA00022759"/>
    </source>
</evidence>
<keyword evidence="5" id="KW-0479">Metal-binding</keyword>
<keyword evidence="7" id="KW-0378">Hydrolase</keyword>
<dbReference type="InterPro" id="IPR050092">
    <property type="entry name" value="RNase_H"/>
</dbReference>
<accession>A0A914W699</accession>
<evidence type="ECO:0000256" key="5">
    <source>
        <dbReference type="ARBA" id="ARBA00022723"/>
    </source>
</evidence>
<dbReference type="InterPro" id="IPR036397">
    <property type="entry name" value="RNaseH_sf"/>
</dbReference>
<dbReference type="InterPro" id="IPR012337">
    <property type="entry name" value="RNaseH-like_sf"/>
</dbReference>
<name>A0A914W699_9BILA</name>
<feature type="domain" description="RNase H type-1" evidence="8">
    <location>
        <begin position="41"/>
        <end position="191"/>
    </location>
</feature>
<keyword evidence="6" id="KW-0255">Endonuclease</keyword>
<comment type="similarity">
    <text evidence="2">Belongs to the RNase H family.</text>
</comment>
<evidence type="ECO:0000256" key="1">
    <source>
        <dbReference type="ARBA" id="ARBA00000077"/>
    </source>
</evidence>
<reference evidence="10" key="1">
    <citation type="submission" date="2022-11" db="UniProtKB">
        <authorList>
            <consortium name="WormBaseParasite"/>
        </authorList>
    </citation>
    <scope>IDENTIFICATION</scope>
</reference>
<dbReference type="GO" id="GO:0003676">
    <property type="term" value="F:nucleic acid binding"/>
    <property type="evidence" value="ECO:0007669"/>
    <property type="project" value="InterPro"/>
</dbReference>
<dbReference type="Proteomes" id="UP000887566">
    <property type="component" value="Unplaced"/>
</dbReference>
<organism evidence="9 10">
    <name type="scientific">Plectus sambesii</name>
    <dbReference type="NCBI Taxonomy" id="2011161"/>
    <lineage>
        <taxon>Eukaryota</taxon>
        <taxon>Metazoa</taxon>
        <taxon>Ecdysozoa</taxon>
        <taxon>Nematoda</taxon>
        <taxon>Chromadorea</taxon>
        <taxon>Plectida</taxon>
        <taxon>Plectina</taxon>
        <taxon>Plectoidea</taxon>
        <taxon>Plectidae</taxon>
        <taxon>Plectus</taxon>
    </lineage>
</organism>
<keyword evidence="9" id="KW-1185">Reference proteome</keyword>
<dbReference type="GO" id="GO:0004523">
    <property type="term" value="F:RNA-DNA hybrid ribonuclease activity"/>
    <property type="evidence" value="ECO:0007669"/>
    <property type="project" value="UniProtKB-EC"/>
</dbReference>
<evidence type="ECO:0000256" key="7">
    <source>
        <dbReference type="ARBA" id="ARBA00022801"/>
    </source>
</evidence>
<dbReference type="InterPro" id="IPR002156">
    <property type="entry name" value="RNaseH_domain"/>
</dbReference>
<evidence type="ECO:0000313" key="10">
    <source>
        <dbReference type="WBParaSite" id="PSAMB.scaffold328size56421.g4692.t1"/>
    </source>
</evidence>
<dbReference type="PANTHER" id="PTHR10642:SF26">
    <property type="entry name" value="RIBONUCLEASE H1"/>
    <property type="match status" value="1"/>
</dbReference>
<evidence type="ECO:0000313" key="9">
    <source>
        <dbReference type="Proteomes" id="UP000887566"/>
    </source>
</evidence>
<dbReference type="AlphaFoldDB" id="A0A914W699"/>
<dbReference type="WBParaSite" id="PSAMB.scaffold328size56421.g4692.t1">
    <property type="protein sequence ID" value="PSAMB.scaffold328size56421.g4692.t1"/>
    <property type="gene ID" value="PSAMB.scaffold328size56421.g4692"/>
</dbReference>
<keyword evidence="4" id="KW-0540">Nuclease</keyword>
<dbReference type="PROSITE" id="PS50879">
    <property type="entry name" value="RNASE_H_1"/>
    <property type="match status" value="1"/>
</dbReference>
<proteinExistence type="inferred from homology"/>
<protein>
    <recommendedName>
        <fullName evidence="3">ribonuclease H</fullName>
        <ecNumber evidence="3">3.1.26.4</ecNumber>
    </recommendedName>
</protein>
<evidence type="ECO:0000256" key="4">
    <source>
        <dbReference type="ARBA" id="ARBA00022722"/>
    </source>
</evidence>